<dbReference type="PATRIC" id="fig|1618448.3.peg.193"/>
<evidence type="ECO:0000313" key="1">
    <source>
        <dbReference type="EMBL" id="KKW13236.1"/>
    </source>
</evidence>
<dbReference type="EMBL" id="LCQD01000003">
    <property type="protein sequence ID" value="KKW13236.1"/>
    <property type="molecule type" value="Genomic_DNA"/>
</dbReference>
<dbReference type="InterPro" id="IPR027417">
    <property type="entry name" value="P-loop_NTPase"/>
</dbReference>
<protein>
    <recommendedName>
        <fullName evidence="3">Shikimate kinase</fullName>
    </recommendedName>
</protein>
<accession>A0A0G1W3A3</accession>
<name>A0A0G1W3A3_9BACT</name>
<dbReference type="InterPro" id="IPR026302">
    <property type="entry name" value="NEDD4-bd_p2"/>
</dbReference>
<dbReference type="Gene3D" id="3.40.50.300">
    <property type="entry name" value="P-loop containing nucleotide triphosphate hydrolases"/>
    <property type="match status" value="1"/>
</dbReference>
<gene>
    <name evidence="1" type="ORF">UY48_C0003G0058</name>
</gene>
<dbReference type="SUPFAM" id="SSF52540">
    <property type="entry name" value="P-loop containing nucleoside triphosphate hydrolases"/>
    <property type="match status" value="1"/>
</dbReference>
<evidence type="ECO:0000313" key="2">
    <source>
        <dbReference type="Proteomes" id="UP000034588"/>
    </source>
</evidence>
<dbReference type="PANTHER" id="PTHR13308">
    <property type="entry name" value="NEDD4-BINDING PROTEIN 2-LIKE 1"/>
    <property type="match status" value="1"/>
</dbReference>
<reference evidence="1 2" key="1">
    <citation type="journal article" date="2015" name="Nature">
        <title>rRNA introns, odd ribosomes, and small enigmatic genomes across a large radiation of phyla.</title>
        <authorList>
            <person name="Brown C.T."/>
            <person name="Hug L.A."/>
            <person name="Thomas B.C."/>
            <person name="Sharon I."/>
            <person name="Castelle C.J."/>
            <person name="Singh A."/>
            <person name="Wilkins M.J."/>
            <person name="Williams K.H."/>
            <person name="Banfield J.F."/>
        </authorList>
    </citation>
    <scope>NUCLEOTIDE SEQUENCE [LARGE SCALE GENOMIC DNA]</scope>
</reference>
<dbReference type="Pfam" id="PF13671">
    <property type="entry name" value="AAA_33"/>
    <property type="match status" value="1"/>
</dbReference>
<evidence type="ECO:0008006" key="3">
    <source>
        <dbReference type="Google" id="ProtNLM"/>
    </source>
</evidence>
<organism evidence="1 2">
    <name type="scientific">Candidatus Gottesmanbacteria bacterium GW2011_GWB1_49_7</name>
    <dbReference type="NCBI Taxonomy" id="1618448"/>
    <lineage>
        <taxon>Bacteria</taxon>
        <taxon>Candidatus Gottesmaniibacteriota</taxon>
    </lineage>
</organism>
<dbReference type="AlphaFoldDB" id="A0A0G1W3A3"/>
<comment type="caution">
    <text evidence="1">The sequence shown here is derived from an EMBL/GenBank/DDBJ whole genome shotgun (WGS) entry which is preliminary data.</text>
</comment>
<dbReference type="PANTHER" id="PTHR13308:SF40">
    <property type="entry name" value="NEDD4-BINDING PROTEIN 2-LIKE 1"/>
    <property type="match status" value="1"/>
</dbReference>
<dbReference type="Proteomes" id="UP000034588">
    <property type="component" value="Unassembled WGS sequence"/>
</dbReference>
<proteinExistence type="predicted"/>
<sequence length="128" mass="14659">MIELILIRGLPGSGKSTKAKELALKMGAVHIETDMFWSPLHGSDSPKLSKARAWCRRQTDNWLRRGKSVIVSNTFVQMWEMQPYLDLATKHEVPVTVLVANGKYQNIHGAPDEKIAEMKTRWEPFQQR</sequence>